<evidence type="ECO:0000256" key="1">
    <source>
        <dbReference type="SAM" id="SignalP"/>
    </source>
</evidence>
<proteinExistence type="predicted"/>
<organism evidence="2 3">
    <name type="scientific">Mesohalobacter halotolerans</name>
    <dbReference type="NCBI Taxonomy" id="1883405"/>
    <lineage>
        <taxon>Bacteria</taxon>
        <taxon>Pseudomonadati</taxon>
        <taxon>Bacteroidota</taxon>
        <taxon>Flavobacteriia</taxon>
        <taxon>Flavobacteriales</taxon>
        <taxon>Flavobacteriaceae</taxon>
        <taxon>Mesohalobacter</taxon>
    </lineage>
</organism>
<sequence length="232" mass="25299">MNRFKKIIPVYLILLVIVWSCSDDDDMALNNVESPAAATLIFPENNTVCNEGIVVSETETDVLFQWEEAANASSYILKITNLNDGTSRNISTLSTEFMIRILRGTPYSWSVQSLAATGNGTAESPVWNFYNAGLPVESHAPFPATAVNPQSGSNLEQGSVMLEWTTSDIDNDISSYTVILDTTNPPILEIGNTSNSSLETTVTSGSIYYWKIITTDEAGNTSSSQIFQFAVN</sequence>
<dbReference type="SUPFAM" id="SSF49265">
    <property type="entry name" value="Fibronectin type III"/>
    <property type="match status" value="1"/>
</dbReference>
<name>A0A4U5TNZ4_9FLAO</name>
<evidence type="ECO:0000313" key="2">
    <source>
        <dbReference type="EMBL" id="TKS55770.1"/>
    </source>
</evidence>
<dbReference type="AlphaFoldDB" id="A0A4U5TNZ4"/>
<keyword evidence="1" id="KW-0732">Signal</keyword>
<dbReference type="RefSeq" id="WP_138932598.1">
    <property type="nucleotide sequence ID" value="NZ_SWMU01000004.1"/>
</dbReference>
<dbReference type="Proteomes" id="UP000306552">
    <property type="component" value="Unassembled WGS sequence"/>
</dbReference>
<dbReference type="InterPro" id="IPR036116">
    <property type="entry name" value="FN3_sf"/>
</dbReference>
<dbReference type="OrthoDB" id="789771at2"/>
<dbReference type="Gene3D" id="2.60.40.10">
    <property type="entry name" value="Immunoglobulins"/>
    <property type="match status" value="2"/>
</dbReference>
<evidence type="ECO:0000313" key="3">
    <source>
        <dbReference type="Proteomes" id="UP000306552"/>
    </source>
</evidence>
<reference evidence="2 3" key="1">
    <citation type="submission" date="2019-04" db="EMBL/GenBank/DDBJ databases">
        <title>Psychroflexus halotolerans sp. nov., isolated from a marine solar saltern.</title>
        <authorList>
            <person name="Feng X."/>
        </authorList>
    </citation>
    <scope>NUCLEOTIDE SEQUENCE [LARGE SCALE GENOMIC DNA]</scope>
    <source>
        <strain evidence="2 3">WDS2C27</strain>
    </source>
</reference>
<comment type="caution">
    <text evidence="2">The sequence shown here is derived from an EMBL/GenBank/DDBJ whole genome shotgun (WGS) entry which is preliminary data.</text>
</comment>
<gene>
    <name evidence="2" type="ORF">FCN74_10750</name>
</gene>
<keyword evidence="3" id="KW-1185">Reference proteome</keyword>
<protein>
    <recommendedName>
        <fullName evidence="4">Fibronectin type-III domain-containing protein</fullName>
    </recommendedName>
</protein>
<feature type="signal peptide" evidence="1">
    <location>
        <begin position="1"/>
        <end position="22"/>
    </location>
</feature>
<dbReference type="InterPro" id="IPR013783">
    <property type="entry name" value="Ig-like_fold"/>
</dbReference>
<dbReference type="EMBL" id="SWMU01000004">
    <property type="protein sequence ID" value="TKS55770.1"/>
    <property type="molecule type" value="Genomic_DNA"/>
</dbReference>
<accession>A0A4U5TNZ4</accession>
<feature type="chain" id="PRO_5020635643" description="Fibronectin type-III domain-containing protein" evidence="1">
    <location>
        <begin position="23"/>
        <end position="232"/>
    </location>
</feature>
<evidence type="ECO:0008006" key="4">
    <source>
        <dbReference type="Google" id="ProtNLM"/>
    </source>
</evidence>